<evidence type="ECO:0000313" key="3">
    <source>
        <dbReference type="EMBL" id="GAA4456201.1"/>
    </source>
</evidence>
<comment type="caution">
    <text evidence="3">The sequence shown here is derived from an EMBL/GenBank/DDBJ whole genome shotgun (WGS) entry which is preliminary data.</text>
</comment>
<protein>
    <recommendedName>
        <fullName evidence="2">Glycosyltransferase 2-like domain-containing protein</fullName>
    </recommendedName>
</protein>
<feature type="transmembrane region" description="Helical" evidence="1">
    <location>
        <begin position="251"/>
        <end position="273"/>
    </location>
</feature>
<reference evidence="4" key="1">
    <citation type="journal article" date="2019" name="Int. J. Syst. Evol. Microbiol.">
        <title>The Global Catalogue of Microorganisms (GCM) 10K type strain sequencing project: providing services to taxonomists for standard genome sequencing and annotation.</title>
        <authorList>
            <consortium name="The Broad Institute Genomics Platform"/>
            <consortium name="The Broad Institute Genome Sequencing Center for Infectious Disease"/>
            <person name="Wu L."/>
            <person name="Ma J."/>
        </authorList>
    </citation>
    <scope>NUCLEOTIDE SEQUENCE [LARGE SCALE GENOMIC DNA]</scope>
    <source>
        <strain evidence="4">JCM 17927</strain>
    </source>
</reference>
<dbReference type="Gene3D" id="3.90.550.10">
    <property type="entry name" value="Spore Coat Polysaccharide Biosynthesis Protein SpsA, Chain A"/>
    <property type="match status" value="1"/>
</dbReference>
<dbReference type="InterPro" id="IPR001173">
    <property type="entry name" value="Glyco_trans_2-like"/>
</dbReference>
<dbReference type="Proteomes" id="UP001501175">
    <property type="component" value="Unassembled WGS sequence"/>
</dbReference>
<evidence type="ECO:0000259" key="2">
    <source>
        <dbReference type="Pfam" id="PF00535"/>
    </source>
</evidence>
<organism evidence="3 4">
    <name type="scientific">Nibrella saemangeumensis</name>
    <dbReference type="NCBI Taxonomy" id="1084526"/>
    <lineage>
        <taxon>Bacteria</taxon>
        <taxon>Pseudomonadati</taxon>
        <taxon>Bacteroidota</taxon>
        <taxon>Cytophagia</taxon>
        <taxon>Cytophagales</taxon>
        <taxon>Spirosomataceae</taxon>
        <taxon>Nibrella</taxon>
    </lineage>
</organism>
<accession>A0ABP8MWQ7</accession>
<evidence type="ECO:0000313" key="4">
    <source>
        <dbReference type="Proteomes" id="UP001501175"/>
    </source>
</evidence>
<dbReference type="Pfam" id="PF00535">
    <property type="entry name" value="Glycos_transf_2"/>
    <property type="match status" value="1"/>
</dbReference>
<keyword evidence="1" id="KW-1133">Transmembrane helix</keyword>
<keyword evidence="1" id="KW-0472">Membrane</keyword>
<evidence type="ECO:0000256" key="1">
    <source>
        <dbReference type="SAM" id="Phobius"/>
    </source>
</evidence>
<dbReference type="InterPro" id="IPR029044">
    <property type="entry name" value="Nucleotide-diphossugar_trans"/>
</dbReference>
<name>A0ABP8MWQ7_9BACT</name>
<keyword evidence="1" id="KW-0812">Transmembrane</keyword>
<keyword evidence="4" id="KW-1185">Reference proteome</keyword>
<gene>
    <name evidence="3" type="ORF">GCM10023189_25040</name>
</gene>
<feature type="domain" description="Glycosyltransferase 2-like" evidence="2">
    <location>
        <begin position="15"/>
        <end position="161"/>
    </location>
</feature>
<dbReference type="PANTHER" id="PTHR22916">
    <property type="entry name" value="GLYCOSYLTRANSFERASE"/>
    <property type="match status" value="1"/>
</dbReference>
<sequence>MSNNNAIYSSPPLVSVIMPVYNGERYLAQSIESVLSQSYTNLELIIVNNGSTDGTANILDQFLKRDNRVRVIFHPEPLGHAGEAASNLASRQAKGKYIAKLDADDIALPQRLEKQVSFLEANPSIFLVGSYLELIDSNGKKLGIRSYPLSNKAIYQEFYLRLPLANPAIMYRNGVISGDFYILRHKLFTDDYYSLFVHIHNGLTFANLDEPLTKYRIHNTNTVFSNLRKKWEINMRVKQSFVRDFGYSPTLIHKLIISLISAVIYTFPESFLIRVMNQARKILNA</sequence>
<proteinExistence type="predicted"/>
<dbReference type="PANTHER" id="PTHR22916:SF3">
    <property type="entry name" value="UDP-GLCNAC:BETAGAL BETA-1,3-N-ACETYLGLUCOSAMINYLTRANSFERASE-LIKE PROTEIN 1"/>
    <property type="match status" value="1"/>
</dbReference>
<dbReference type="RefSeq" id="WP_345243967.1">
    <property type="nucleotide sequence ID" value="NZ_BAABHD010000028.1"/>
</dbReference>
<dbReference type="EMBL" id="BAABHD010000028">
    <property type="protein sequence ID" value="GAA4456201.1"/>
    <property type="molecule type" value="Genomic_DNA"/>
</dbReference>
<dbReference type="SUPFAM" id="SSF53448">
    <property type="entry name" value="Nucleotide-diphospho-sugar transferases"/>
    <property type="match status" value="1"/>
</dbReference>